<accession>A0A1W0E5T0</accession>
<reference evidence="1 2" key="1">
    <citation type="journal article" date="2017" name="Environ. Microbiol.">
        <title>Decay of the glycolytic pathway and adaptation to intranuclear parasitism within Enterocytozoonidae microsporidia.</title>
        <authorList>
            <person name="Wiredu Boakye D."/>
            <person name="Jaroenlak P."/>
            <person name="Prachumwat A."/>
            <person name="Williams T.A."/>
            <person name="Bateman K.S."/>
            <person name="Itsathitphaisarn O."/>
            <person name="Sritunyalucksana K."/>
            <person name="Paszkiewicz K.H."/>
            <person name="Moore K.A."/>
            <person name="Stentiford G.D."/>
            <person name="Williams B.A."/>
        </authorList>
    </citation>
    <scope>NUCLEOTIDE SEQUENCE [LARGE SCALE GENOMIC DNA]</scope>
    <source>
        <strain evidence="1 2">TH1</strain>
    </source>
</reference>
<dbReference type="OrthoDB" id="2196302at2759"/>
<sequence length="626" mass="74060">MKNIQLSQIKGETFSLISIIEECIEIIPNDVAGMKHDIDNVLVELEGLQEALFFKKEKIGQNKVFDDDEKHRNLERDVENKLRRIKIEPLGDAKNILETNKGILELKLLQKIFRYTIEMNENTEKILSSLLHSDVPEDWIFLCTLLFYSLKYNKLCNHEILQSYTKKIEEKIKNLFAQSREKNDISQMKNCYVALKELDKQFLIYESYMYGFDLFTKPLNVFPPDMTTVNLTNFNIQEHSYKNLLKDIRIECDRAFDKDVVVFGNSDEYFEYISDKIYRVLVFKGLELFLCINDPILYLLSLHEVYNLTEELSTFLGENIKKSNLDEYFSEAFSAYIFKAIELEKDCFDFILNVLINNEVSIKKYIICGLVVKQQTRMMKAFEMLLVVVDLMVKRAKRMYTEEDKNELLVYFFRRMNSLLDKMVLEAAEKIELINELSKVYVLTKKYLNEKIAIISDFTSKISALIQDAFDFKINYINLTIKKKINNMYFTSKGEYKKLLVFLKKSIKEGEVLQGRNYNIYTDRILAYMFKRLHKHILGIMYTKEQADNLLHSIDEIQGYVLFINRTAMAHHYNYLRNICKLITVEKDKFMAEYDDLENLITDRDIKSLIKCREDREDIQSLVCKK</sequence>
<dbReference type="EMBL" id="MNPJ01000019">
    <property type="protein sequence ID" value="OQS54627.1"/>
    <property type="molecule type" value="Genomic_DNA"/>
</dbReference>
<dbReference type="VEuPathDB" id="MicrosporidiaDB:EHP00_128"/>
<dbReference type="AlphaFoldDB" id="A0A1W0E5T0"/>
<name>A0A1W0E5T0_9MICR</name>
<evidence type="ECO:0008006" key="3">
    <source>
        <dbReference type="Google" id="ProtNLM"/>
    </source>
</evidence>
<protein>
    <recommendedName>
        <fullName evidence="3">Exocyst complex component Sec10</fullName>
    </recommendedName>
</protein>
<evidence type="ECO:0000313" key="1">
    <source>
        <dbReference type="EMBL" id="OQS54627.1"/>
    </source>
</evidence>
<gene>
    <name evidence="1" type="ORF">EHP00_128</name>
</gene>
<organism evidence="1 2">
    <name type="scientific">Ecytonucleospora hepatopenaei</name>
    <dbReference type="NCBI Taxonomy" id="646526"/>
    <lineage>
        <taxon>Eukaryota</taxon>
        <taxon>Fungi</taxon>
        <taxon>Fungi incertae sedis</taxon>
        <taxon>Microsporidia</taxon>
        <taxon>Enterocytozoonidae</taxon>
        <taxon>Ecytonucleospora</taxon>
    </lineage>
</organism>
<evidence type="ECO:0000313" key="2">
    <source>
        <dbReference type="Proteomes" id="UP000192758"/>
    </source>
</evidence>
<dbReference type="Proteomes" id="UP000192758">
    <property type="component" value="Unassembled WGS sequence"/>
</dbReference>
<comment type="caution">
    <text evidence="1">The sequence shown here is derived from an EMBL/GenBank/DDBJ whole genome shotgun (WGS) entry which is preliminary data.</text>
</comment>
<keyword evidence="2" id="KW-1185">Reference proteome</keyword>
<proteinExistence type="predicted"/>